<feature type="DNA-binding region" description="OmpR/PhoB-type" evidence="2">
    <location>
        <begin position="39"/>
        <end position="138"/>
    </location>
</feature>
<dbReference type="SMART" id="SM00862">
    <property type="entry name" value="Trans_reg_C"/>
    <property type="match status" value="1"/>
</dbReference>
<dbReference type="GO" id="GO:0006355">
    <property type="term" value="P:regulation of DNA-templated transcription"/>
    <property type="evidence" value="ECO:0007669"/>
    <property type="project" value="InterPro"/>
</dbReference>
<dbReference type="Gene3D" id="1.10.10.10">
    <property type="entry name" value="Winged helix-like DNA-binding domain superfamily/Winged helix DNA-binding domain"/>
    <property type="match status" value="1"/>
</dbReference>
<dbReference type="InterPro" id="IPR016032">
    <property type="entry name" value="Sig_transdc_resp-reg_C-effctor"/>
</dbReference>
<evidence type="ECO:0000256" key="1">
    <source>
        <dbReference type="ARBA" id="ARBA00023125"/>
    </source>
</evidence>
<gene>
    <name evidence="4" type="ORF">QE440_000096</name>
</gene>
<comment type="caution">
    <text evidence="4">The sequence shown here is derived from an EMBL/GenBank/DDBJ whole genome shotgun (WGS) entry which is preliminary data.</text>
</comment>
<dbReference type="GO" id="GO:0003677">
    <property type="term" value="F:DNA binding"/>
    <property type="evidence" value="ECO:0007669"/>
    <property type="project" value="UniProtKB-UniRule"/>
</dbReference>
<dbReference type="InterPro" id="IPR036388">
    <property type="entry name" value="WH-like_DNA-bd_sf"/>
</dbReference>
<dbReference type="SUPFAM" id="SSF46894">
    <property type="entry name" value="C-terminal effector domain of the bipartite response regulators"/>
    <property type="match status" value="1"/>
</dbReference>
<keyword evidence="1 2" id="KW-0238">DNA-binding</keyword>
<sequence length="144" mass="15993">MLSISAEVSTAEGGVVAMSVGGHVAPGLGEESRHQCCGQQVMALEEAAWTLCTDANTLESQGDEVSLTHFETLILDELVRSREGVVSKEKIIVRLGRDADHYSGLEMCMSRLQRKFKKHFGQQRLFVAVRNRGYRLTQRISRAE</sequence>
<proteinExistence type="predicted"/>
<evidence type="ECO:0000256" key="2">
    <source>
        <dbReference type="PROSITE-ProRule" id="PRU01091"/>
    </source>
</evidence>
<protein>
    <submittedName>
        <fullName evidence="4">DNA-binding winged helix-turn-helix (WHTH) protein</fullName>
    </submittedName>
</protein>
<organism evidence="4 5">
    <name type="scientific">Pseudomonas oryzihabitans</name>
    <dbReference type="NCBI Taxonomy" id="47885"/>
    <lineage>
        <taxon>Bacteria</taxon>
        <taxon>Pseudomonadati</taxon>
        <taxon>Pseudomonadota</taxon>
        <taxon>Gammaproteobacteria</taxon>
        <taxon>Pseudomonadales</taxon>
        <taxon>Pseudomonadaceae</taxon>
        <taxon>Pseudomonas</taxon>
    </lineage>
</organism>
<dbReference type="EMBL" id="JAVJAF010000001">
    <property type="protein sequence ID" value="MDR6232355.1"/>
    <property type="molecule type" value="Genomic_DNA"/>
</dbReference>
<dbReference type="CDD" id="cd00383">
    <property type="entry name" value="trans_reg_C"/>
    <property type="match status" value="1"/>
</dbReference>
<evidence type="ECO:0000259" key="3">
    <source>
        <dbReference type="PROSITE" id="PS51755"/>
    </source>
</evidence>
<dbReference type="PROSITE" id="PS51755">
    <property type="entry name" value="OMPR_PHOB"/>
    <property type="match status" value="1"/>
</dbReference>
<feature type="domain" description="OmpR/PhoB-type" evidence="3">
    <location>
        <begin position="39"/>
        <end position="138"/>
    </location>
</feature>
<dbReference type="Proteomes" id="UP001268036">
    <property type="component" value="Unassembled WGS sequence"/>
</dbReference>
<evidence type="ECO:0000313" key="5">
    <source>
        <dbReference type="Proteomes" id="UP001268036"/>
    </source>
</evidence>
<reference evidence="4" key="1">
    <citation type="submission" date="2023-08" db="EMBL/GenBank/DDBJ databases">
        <title>Functional and genomic diversity of the sorghum phyllosphere microbiome.</title>
        <authorList>
            <person name="Shade A."/>
        </authorList>
    </citation>
    <scope>NUCLEOTIDE SEQUENCE</scope>
    <source>
        <strain evidence="4">SORGH_AS_0201</strain>
    </source>
</reference>
<dbReference type="InterPro" id="IPR001867">
    <property type="entry name" value="OmpR/PhoB-type_DNA-bd"/>
</dbReference>
<evidence type="ECO:0000313" key="4">
    <source>
        <dbReference type="EMBL" id="MDR6232355.1"/>
    </source>
</evidence>
<dbReference type="RefSeq" id="WP_309754110.1">
    <property type="nucleotide sequence ID" value="NZ_JAVJAF010000001.1"/>
</dbReference>
<dbReference type="GO" id="GO:0000160">
    <property type="term" value="P:phosphorelay signal transduction system"/>
    <property type="evidence" value="ECO:0007669"/>
    <property type="project" value="InterPro"/>
</dbReference>
<accession>A0AAJ2BGV5</accession>
<dbReference type="AlphaFoldDB" id="A0AAJ2BGV5"/>
<dbReference type="Pfam" id="PF00486">
    <property type="entry name" value="Trans_reg_C"/>
    <property type="match status" value="1"/>
</dbReference>
<name>A0AAJ2BGV5_9PSED</name>